<reference evidence="2 3" key="1">
    <citation type="submission" date="2019-02" db="EMBL/GenBank/DDBJ databases">
        <title>The genomic architecture of introgression among sibling species of bacteria.</title>
        <authorList>
            <person name="Cavassim M.I.A."/>
            <person name="Moeskjaer S."/>
            <person name="Moslemi C."/>
            <person name="Fields B."/>
            <person name="Bachmann A."/>
            <person name="Vilhjalmsson B."/>
            <person name="Schierup M.H."/>
            <person name="Young J.P.W."/>
            <person name="Andersen S.U."/>
        </authorList>
    </citation>
    <scope>NUCLEOTIDE SEQUENCE [LARGE SCALE GENOMIC DNA]</scope>
    <source>
        <strain evidence="2 3">SM135B</strain>
    </source>
</reference>
<name>A0A7M3E3V0_RHILE</name>
<gene>
    <name evidence="2" type="ORF">ELH90_24495</name>
</gene>
<dbReference type="Gene3D" id="3.40.50.2300">
    <property type="match status" value="1"/>
</dbReference>
<evidence type="ECO:0000313" key="3">
    <source>
        <dbReference type="Proteomes" id="UP000292974"/>
    </source>
</evidence>
<evidence type="ECO:0000259" key="1">
    <source>
        <dbReference type="Pfam" id="PF00196"/>
    </source>
</evidence>
<proteinExistence type="predicted"/>
<dbReference type="EMBL" id="SIOP01000001">
    <property type="protein sequence ID" value="TAY55621.1"/>
    <property type="molecule type" value="Genomic_DNA"/>
</dbReference>
<dbReference type="InterPro" id="IPR000792">
    <property type="entry name" value="Tscrpt_reg_LuxR_C"/>
</dbReference>
<comment type="caution">
    <text evidence="2">The sequence shown here is derived from an EMBL/GenBank/DDBJ whole genome shotgun (WGS) entry which is preliminary data.</text>
</comment>
<accession>A0A7M3E3V0</accession>
<dbReference type="Pfam" id="PF00196">
    <property type="entry name" value="GerE"/>
    <property type="match status" value="1"/>
</dbReference>
<dbReference type="AlphaFoldDB" id="A0A7M3E3V0"/>
<dbReference type="InterPro" id="IPR016032">
    <property type="entry name" value="Sig_transdc_resp-reg_C-effctor"/>
</dbReference>
<sequence>MMKPGAMDFLTKPASDQTLLDAVGRYRVGWPRRTEAIVVKRNLERLGMLTHCEREILREVVTRGRLNKQIAFDLGISDVTVKLRWLRGLLPRGR</sequence>
<dbReference type="GO" id="GO:0006355">
    <property type="term" value="P:regulation of DNA-templated transcription"/>
    <property type="evidence" value="ECO:0007669"/>
    <property type="project" value="InterPro"/>
</dbReference>
<protein>
    <recommendedName>
        <fullName evidence="1">HTH luxR-type domain-containing protein</fullName>
    </recommendedName>
</protein>
<feature type="domain" description="HTH luxR-type" evidence="1">
    <location>
        <begin position="49"/>
        <end position="82"/>
    </location>
</feature>
<organism evidence="2 3">
    <name type="scientific">Rhizobium leguminosarum</name>
    <dbReference type="NCBI Taxonomy" id="384"/>
    <lineage>
        <taxon>Bacteria</taxon>
        <taxon>Pseudomonadati</taxon>
        <taxon>Pseudomonadota</taxon>
        <taxon>Alphaproteobacteria</taxon>
        <taxon>Hyphomicrobiales</taxon>
        <taxon>Rhizobiaceae</taxon>
        <taxon>Rhizobium/Agrobacterium group</taxon>
        <taxon>Rhizobium</taxon>
    </lineage>
</organism>
<dbReference type="SUPFAM" id="SSF46894">
    <property type="entry name" value="C-terminal effector domain of the bipartite response regulators"/>
    <property type="match status" value="1"/>
</dbReference>
<dbReference type="GO" id="GO:0003677">
    <property type="term" value="F:DNA binding"/>
    <property type="evidence" value="ECO:0007669"/>
    <property type="project" value="InterPro"/>
</dbReference>
<dbReference type="Proteomes" id="UP000292974">
    <property type="component" value="Unassembled WGS sequence"/>
</dbReference>
<evidence type="ECO:0000313" key="2">
    <source>
        <dbReference type="EMBL" id="TAY55621.1"/>
    </source>
</evidence>